<dbReference type="SUPFAM" id="SSF56935">
    <property type="entry name" value="Porins"/>
    <property type="match status" value="1"/>
</dbReference>
<evidence type="ECO:0000313" key="4">
    <source>
        <dbReference type="EMBL" id="PXX81289.1"/>
    </source>
</evidence>
<evidence type="ECO:0000256" key="2">
    <source>
        <dbReference type="SAM" id="SignalP"/>
    </source>
</evidence>
<dbReference type="EMBL" id="QJKI01000002">
    <property type="protein sequence ID" value="PXX81289.1"/>
    <property type="molecule type" value="Genomic_DNA"/>
</dbReference>
<comment type="caution">
    <text evidence="4">The sequence shown here is derived from an EMBL/GenBank/DDBJ whole genome shotgun (WGS) entry which is preliminary data.</text>
</comment>
<dbReference type="Gene3D" id="3.30.1330.60">
    <property type="entry name" value="OmpA-like domain"/>
    <property type="match status" value="1"/>
</dbReference>
<evidence type="ECO:0000256" key="1">
    <source>
        <dbReference type="PROSITE-ProRule" id="PRU00473"/>
    </source>
</evidence>
<dbReference type="InterPro" id="IPR050330">
    <property type="entry name" value="Bact_OuterMem_StrucFunc"/>
</dbReference>
<dbReference type="PANTHER" id="PTHR30329">
    <property type="entry name" value="STATOR ELEMENT OF FLAGELLAR MOTOR COMPLEX"/>
    <property type="match status" value="1"/>
</dbReference>
<dbReference type="Proteomes" id="UP000247555">
    <property type="component" value="Unassembled WGS sequence"/>
</dbReference>
<evidence type="ECO:0000313" key="5">
    <source>
        <dbReference type="Proteomes" id="UP000247555"/>
    </source>
</evidence>
<dbReference type="RefSeq" id="WP_211309268.1">
    <property type="nucleotide sequence ID" value="NZ_QJKI01000002.1"/>
</dbReference>
<reference evidence="4 5" key="1">
    <citation type="submission" date="2018-05" db="EMBL/GenBank/DDBJ databases">
        <title>Genomic Encyclopedia of Type Strains, Phase IV (KMG-IV): sequencing the most valuable type-strain genomes for metagenomic binning, comparative biology and taxonomic classification.</title>
        <authorList>
            <person name="Goeker M."/>
        </authorList>
    </citation>
    <scope>NUCLEOTIDE SEQUENCE [LARGE SCALE GENOMIC DNA]</scope>
    <source>
        <strain evidence="4 5">DSM 29661</strain>
    </source>
</reference>
<dbReference type="PROSITE" id="PS51123">
    <property type="entry name" value="OMPA_2"/>
    <property type="match status" value="1"/>
</dbReference>
<protein>
    <submittedName>
        <fullName evidence="4">OmpA family protein</fullName>
    </submittedName>
</protein>
<feature type="domain" description="OmpA-like" evidence="3">
    <location>
        <begin position="82"/>
        <end position="207"/>
    </location>
</feature>
<organism evidence="4 5">
    <name type="scientific">Rivihabitans pingtungensis</name>
    <dbReference type="NCBI Taxonomy" id="1054498"/>
    <lineage>
        <taxon>Bacteria</taxon>
        <taxon>Pseudomonadati</taxon>
        <taxon>Pseudomonadota</taxon>
        <taxon>Betaproteobacteria</taxon>
        <taxon>Neisseriales</taxon>
        <taxon>Aquaspirillaceae</taxon>
        <taxon>Rivihabitans</taxon>
    </lineage>
</organism>
<dbReference type="GO" id="GO:0016020">
    <property type="term" value="C:membrane"/>
    <property type="evidence" value="ECO:0007669"/>
    <property type="project" value="UniProtKB-UniRule"/>
</dbReference>
<keyword evidence="5" id="KW-1185">Reference proteome</keyword>
<dbReference type="Pfam" id="PF00691">
    <property type="entry name" value="OmpA"/>
    <property type="match status" value="1"/>
</dbReference>
<feature type="signal peptide" evidence="2">
    <location>
        <begin position="1"/>
        <end position="29"/>
    </location>
</feature>
<keyword evidence="1" id="KW-0472">Membrane</keyword>
<feature type="chain" id="PRO_5016281511" evidence="2">
    <location>
        <begin position="30"/>
        <end position="1372"/>
    </location>
</feature>
<keyword evidence="2" id="KW-0732">Signal</keyword>
<dbReference type="CDD" id="cd07185">
    <property type="entry name" value="OmpA_C-like"/>
    <property type="match status" value="1"/>
</dbReference>
<accession>A0A318KUI7</accession>
<dbReference type="InterPro" id="IPR006665">
    <property type="entry name" value="OmpA-like"/>
</dbReference>
<sequence length="1372" mass="149914">MMAATCTPSRLLGAILLAWSTLNAPLAHADDGKRRDNARLDEQALPAPGERQPLAPYPLPSGVSRADWAAWRAASPPAAAPLRELALDDASGALFVSGRAELTPAARQALDALLARHAGQPGLRLAVVGHTDNQRLSARARQQFADNQALSEARALSVAQYLRQGWQLAAEQVSIAGQGARAPRASNASAAGMARNRRVDIRLWAATDAPLAAVTPPRPACAAQAEQPDLPFRVTVDGEPLVLGQPVNEADRQRCTDVALEQADIQIKYDDLAATPSLNVWTLRDLALRGQPVAFAAYSNYVRWIQRAELRVFKRGQRPDERPLAVAPLDWAKGGEWTPPAEGQDEYAYLLRVYDRDGRFDETALKALNLASRARPLADLQAPAREALTGWGENVRALGHIPVTGGTVSVSGQLRPGQRVTALGLSAPVDGQGRFVLRQILPAGPHQLDVIVSEPDGREAMFRRNVSIPDQDWFYIAVGDLTLSQSQVSGPAQLVSGDNEATSGGHLDGRAAFYLKGKIKGDWLLTAAADTREQPVKNLFSNFTAKDPRYLLRNIDPNQYYPVYGDDSSTVDDAPTQGKFFVRLARGDSQVMWGNFQTQWAGSELIQYSRGLYGALARWRSEDATPFGERRSQLEAFAADPGTLGAREEFRGTGGSLYYLRHQDITQGSERVWVEVRDPDSGLVLERRQLTAGADYEVNYLQGRILLREPLPSTASGGGLVYTSSLSGRPLYLVSSYEYVPGLSEIGNQTVGLRATHWLNDLLLLGITQYRQGENASQQTLRGLDATLRLSAGSQLRAEFARASGPGTTSFYSQDGGFGFNAQASSVIRDASARRLEARLDLADWIDGGQGQFTGYWQQRERGFAAPGQVFGNGEAVRQFGVQGSMALSEASELRVKADSRVADTQTQRNVEVGVVTQLDAQWKLSGALRHDRRDNAVANASPTLSQNGARTDAIVRADYTPPKEDGTPGQTEDWSAYGFVQATLARSGEREANHRAGLGGRLRLNDRAGLNAEASDGSLGVGGKLGVDYRISDRSTAYLDYRLESDNPEHSYRGRSGAWVSGADYRVSEQMRLFGETRAVHGAGPQSLTQAFGVDLAPNDRWTLGVKTEAGTLSDMQGGDLKRLALGFSAAYKFEQLSYAGALELRNEHGNSAGTRTQRQVWLLRNSLGYQLDPAWRLLGKLNLSRSSNSQGAFYDGNFHEVVLGAAYRPVDNDRWNTLFKYTNLYNAPTAGQLAPSGVGSADYAQRSQVFSVDTVWDVWPRLSLGAKYGLRIGELRANKTSGEWFSSRADLLVLRADWHVVKEWDALAEWRTLRAKEAQDARAGLLLGVYRHIDKHVKIGVGYNFTRYSDDLTDLSYRSRGWFLNVLGTL</sequence>
<dbReference type="PANTHER" id="PTHR30329:SF21">
    <property type="entry name" value="LIPOPROTEIN YIAD-RELATED"/>
    <property type="match status" value="1"/>
</dbReference>
<dbReference type="SUPFAM" id="SSF103088">
    <property type="entry name" value="OmpA-like"/>
    <property type="match status" value="1"/>
</dbReference>
<gene>
    <name evidence="4" type="ORF">DFR34_102128</name>
</gene>
<proteinExistence type="predicted"/>
<name>A0A318KUI7_9NEIS</name>
<dbReference type="InterPro" id="IPR036737">
    <property type="entry name" value="OmpA-like_sf"/>
</dbReference>
<evidence type="ECO:0000259" key="3">
    <source>
        <dbReference type="PROSITE" id="PS51123"/>
    </source>
</evidence>